<protein>
    <recommendedName>
        <fullName evidence="3">CABIT domain-containing protein</fullName>
    </recommendedName>
</protein>
<feature type="compositionally biased region" description="Polar residues" evidence="2">
    <location>
        <begin position="56"/>
        <end position="68"/>
    </location>
</feature>
<evidence type="ECO:0000256" key="1">
    <source>
        <dbReference type="ARBA" id="ARBA00022553"/>
    </source>
</evidence>
<evidence type="ECO:0000313" key="4">
    <source>
        <dbReference type="EMBL" id="KAH9363299.1"/>
    </source>
</evidence>
<dbReference type="OrthoDB" id="6076990at2759"/>
<feature type="compositionally biased region" description="Low complexity" evidence="2">
    <location>
        <begin position="12"/>
        <end position="21"/>
    </location>
</feature>
<evidence type="ECO:0000313" key="5">
    <source>
        <dbReference type="Proteomes" id="UP000821853"/>
    </source>
</evidence>
<proteinExistence type="predicted"/>
<feature type="region of interest" description="Disordered" evidence="2">
    <location>
        <begin position="565"/>
        <end position="590"/>
    </location>
</feature>
<gene>
    <name evidence="4" type="ORF">HPB48_006405</name>
</gene>
<feature type="compositionally biased region" description="Low complexity" evidence="2">
    <location>
        <begin position="461"/>
        <end position="478"/>
    </location>
</feature>
<dbReference type="InterPro" id="IPR025946">
    <property type="entry name" value="CABIT_dom"/>
</dbReference>
<dbReference type="Pfam" id="PF12736">
    <property type="entry name" value="CABIT"/>
    <property type="match status" value="1"/>
</dbReference>
<feature type="region of interest" description="Disordered" evidence="2">
    <location>
        <begin position="445"/>
        <end position="508"/>
    </location>
</feature>
<organism evidence="4 5">
    <name type="scientific">Haemaphysalis longicornis</name>
    <name type="common">Bush tick</name>
    <dbReference type="NCBI Taxonomy" id="44386"/>
    <lineage>
        <taxon>Eukaryota</taxon>
        <taxon>Metazoa</taxon>
        <taxon>Ecdysozoa</taxon>
        <taxon>Arthropoda</taxon>
        <taxon>Chelicerata</taxon>
        <taxon>Arachnida</taxon>
        <taxon>Acari</taxon>
        <taxon>Parasitiformes</taxon>
        <taxon>Ixodida</taxon>
        <taxon>Ixodoidea</taxon>
        <taxon>Ixodidae</taxon>
        <taxon>Haemaphysalinae</taxon>
        <taxon>Haemaphysalis</taxon>
    </lineage>
</organism>
<feature type="region of interest" description="Disordered" evidence="2">
    <location>
        <begin position="147"/>
        <end position="174"/>
    </location>
</feature>
<dbReference type="Proteomes" id="UP000821853">
    <property type="component" value="Chromosome 10"/>
</dbReference>
<feature type="region of interest" description="Disordered" evidence="2">
    <location>
        <begin position="1"/>
        <end position="21"/>
    </location>
</feature>
<sequence length="590" mass="64970">MRTYRTPLGNPSLLESSQSGSCSACPLRAVVHKAGNVEVNSAGGCSKKRIGRVSSQLTYDQTQPQPKRSLSCPHLSPSVPTPAPSVRNHLARASLSSPRRRISRSSPPFRRPRPTTSGALNAAGVALCGRLNSASALLEHKLRSREGYTRSRTATQPQIRKKRSLCKKNRRGGQGYKVSSSLFVMKLSGWFAIISEDGHTAGYFSSLEQVALAHVSHFLAREPLQGYRLLGYSQETGKAEYGRTMVLPGQVLRFQGVYEDVNIRLSFSLRSLRKPEGRYAKCCHAASGETLFVPLASRGKFYSVARRSSRSPNHVFPLQQLLRLAAVPLTVRLVSGPLPRIPCGFTGILRLEHVQEQEVVLACSLQEGRPTLLEIDLGSTFSFVLERDSRRMAKSSQLYNRMLRHCLDDANRWRSEIKVAHHVVPRHSSRTLRKSLSSVSKKSSTSFVDLPLPSSGAPTLKSQMSTSSKKSTASSTSSNPFKRLWSLHRSSKKPSADGKFSSGDGSETADEFEKFGVLRTDRQSSSSTRLFASTTDHIYESIPRPRATRTPRYLLSRDVIPFKGGECEPAGDDGYGTSHVDSDSVYDSIS</sequence>
<feature type="domain" description="CABIT" evidence="3">
    <location>
        <begin position="188"/>
        <end position="386"/>
    </location>
</feature>
<dbReference type="PANTHER" id="PTHR14454">
    <property type="entry name" value="GRB2-ASSOCIATED AND REGULATOR OF MAPK PROTEIN FAMILY MEMBER"/>
    <property type="match status" value="1"/>
</dbReference>
<dbReference type="PANTHER" id="PTHR14454:SF11">
    <property type="entry name" value="SERRANO, ISOFORM F"/>
    <property type="match status" value="1"/>
</dbReference>
<keyword evidence="1" id="KW-0597">Phosphoprotein</keyword>
<feature type="compositionally biased region" description="Basic residues" evidence="2">
    <location>
        <begin position="159"/>
        <end position="171"/>
    </location>
</feature>
<dbReference type="VEuPathDB" id="VectorBase:HLOH_045071"/>
<dbReference type="InterPro" id="IPR052281">
    <property type="entry name" value="GAREM"/>
</dbReference>
<dbReference type="AlphaFoldDB" id="A0A9J6FKG7"/>
<keyword evidence="5" id="KW-1185">Reference proteome</keyword>
<feature type="region of interest" description="Disordered" evidence="2">
    <location>
        <begin position="56"/>
        <end position="118"/>
    </location>
</feature>
<evidence type="ECO:0000259" key="3">
    <source>
        <dbReference type="Pfam" id="PF12736"/>
    </source>
</evidence>
<evidence type="ECO:0000256" key="2">
    <source>
        <dbReference type="SAM" id="MobiDB-lite"/>
    </source>
</evidence>
<accession>A0A9J6FKG7</accession>
<dbReference type="EMBL" id="JABSTR010000002">
    <property type="protein sequence ID" value="KAH9363299.1"/>
    <property type="molecule type" value="Genomic_DNA"/>
</dbReference>
<reference evidence="4 5" key="1">
    <citation type="journal article" date="2020" name="Cell">
        <title>Large-Scale Comparative Analyses of Tick Genomes Elucidate Their Genetic Diversity and Vector Capacities.</title>
        <authorList>
            <consortium name="Tick Genome and Microbiome Consortium (TIGMIC)"/>
            <person name="Jia N."/>
            <person name="Wang J."/>
            <person name="Shi W."/>
            <person name="Du L."/>
            <person name="Sun Y."/>
            <person name="Zhan W."/>
            <person name="Jiang J.F."/>
            <person name="Wang Q."/>
            <person name="Zhang B."/>
            <person name="Ji P."/>
            <person name="Bell-Sakyi L."/>
            <person name="Cui X.M."/>
            <person name="Yuan T.T."/>
            <person name="Jiang B.G."/>
            <person name="Yang W.F."/>
            <person name="Lam T.T."/>
            <person name="Chang Q.C."/>
            <person name="Ding S.J."/>
            <person name="Wang X.J."/>
            <person name="Zhu J.G."/>
            <person name="Ruan X.D."/>
            <person name="Zhao L."/>
            <person name="Wei J.T."/>
            <person name="Ye R.Z."/>
            <person name="Que T.C."/>
            <person name="Du C.H."/>
            <person name="Zhou Y.H."/>
            <person name="Cheng J.X."/>
            <person name="Dai P.F."/>
            <person name="Guo W.B."/>
            <person name="Han X.H."/>
            <person name="Huang E.J."/>
            <person name="Li L.F."/>
            <person name="Wei W."/>
            <person name="Gao Y.C."/>
            <person name="Liu J.Z."/>
            <person name="Shao H.Z."/>
            <person name="Wang X."/>
            <person name="Wang C.C."/>
            <person name="Yang T.C."/>
            <person name="Huo Q.B."/>
            <person name="Li W."/>
            <person name="Chen H.Y."/>
            <person name="Chen S.E."/>
            <person name="Zhou L.G."/>
            <person name="Ni X.B."/>
            <person name="Tian J.H."/>
            <person name="Sheng Y."/>
            <person name="Liu T."/>
            <person name="Pan Y.S."/>
            <person name="Xia L.Y."/>
            <person name="Li J."/>
            <person name="Zhao F."/>
            <person name="Cao W.C."/>
        </authorList>
    </citation>
    <scope>NUCLEOTIDE SEQUENCE [LARGE SCALE GENOMIC DNA]</scope>
    <source>
        <strain evidence="4">HaeL-2018</strain>
    </source>
</reference>
<name>A0A9J6FKG7_HAELO</name>
<comment type="caution">
    <text evidence="4">The sequence shown here is derived from an EMBL/GenBank/DDBJ whole genome shotgun (WGS) entry which is preliminary data.</text>
</comment>